<accession>A0AA46NZ50</accession>
<dbReference type="EMBL" id="CP099557">
    <property type="protein sequence ID" value="UYF44473.1"/>
    <property type="molecule type" value="Genomic_DNA"/>
</dbReference>
<evidence type="ECO:0008006" key="3">
    <source>
        <dbReference type="Google" id="ProtNLM"/>
    </source>
</evidence>
<keyword evidence="1" id="KW-0614">Plasmid</keyword>
<dbReference type="PROSITE" id="PS51257">
    <property type="entry name" value="PROKAR_LIPOPROTEIN"/>
    <property type="match status" value="1"/>
</dbReference>
<dbReference type="RefSeq" id="WP_263515130.1">
    <property type="nucleotide sequence ID" value="NZ_CP099557.1"/>
</dbReference>
<geneLocation type="plasmid" evidence="1 2">
    <name>pCNAC48</name>
</geneLocation>
<gene>
    <name evidence="1" type="ORF">NGX11_10980</name>
</gene>
<proteinExistence type="predicted"/>
<organism evidence="1 2">
    <name type="scientific">Aliarcobacter cryaerophilus</name>
    <dbReference type="NCBI Taxonomy" id="28198"/>
    <lineage>
        <taxon>Bacteria</taxon>
        <taxon>Pseudomonadati</taxon>
        <taxon>Campylobacterota</taxon>
        <taxon>Epsilonproteobacteria</taxon>
        <taxon>Campylobacterales</taxon>
        <taxon>Arcobacteraceae</taxon>
        <taxon>Aliarcobacter</taxon>
    </lineage>
</organism>
<dbReference type="AlphaFoldDB" id="A0AA46NZ50"/>
<dbReference type="Proteomes" id="UP001164100">
    <property type="component" value="Plasmid pCNAC48"/>
</dbReference>
<protein>
    <recommendedName>
        <fullName evidence="3">Lipoprotein</fullName>
    </recommendedName>
</protein>
<sequence length="128" mass="14639">MKITLRNSLFIILLIGLTGCSLKSNDDLIELKPNLNNLTKRANNAIERRGVAVNDVAGFLMTKDPILMENFKDYDLKIKYENQITVVLICKDNKAIYEDLSCDLQIDNDYTNDNKECGFYVQNPICEK</sequence>
<evidence type="ECO:0000313" key="2">
    <source>
        <dbReference type="Proteomes" id="UP001164100"/>
    </source>
</evidence>
<name>A0AA46NZ50_9BACT</name>
<evidence type="ECO:0000313" key="1">
    <source>
        <dbReference type="EMBL" id="UYF44473.1"/>
    </source>
</evidence>
<reference evidence="1" key="1">
    <citation type="journal article" date="2022" name="Front. Microbiol.">
        <title>Species classification and novel plasmid identifications in Arcobacter cryaerophilus and Arcobacter cryaerophilus-like organisms.</title>
        <authorList>
            <person name="Zhou G."/>
            <person name="Wang M."/>
            <person name="Wang H."/>
            <person name="Chen X."/>
            <person name="Gu Y."/>
            <person name="Shao Z."/>
            <person name="Zhang J."/>
            <person name="Zhang M."/>
        </authorList>
    </citation>
    <scope>NUCLEOTIDE SEQUENCE</scope>
    <source>
        <strain evidence="1">ICDCAC48</strain>
    </source>
</reference>